<dbReference type="AlphaFoldDB" id="N1X3G2"/>
<proteinExistence type="predicted"/>
<accession>N1X3G2</accession>
<gene>
    <name evidence="1" type="ORF">pgond44_00750</name>
</gene>
<dbReference type="RefSeq" id="WP_003434816.1">
    <property type="nucleotide sequence ID" value="NZ_APLF01000001.1"/>
</dbReference>
<dbReference type="EMBL" id="APLF01000001">
    <property type="protein sequence ID" value="EMY82608.1"/>
    <property type="molecule type" value="Genomic_DNA"/>
</dbReference>
<sequence>MEKNVNIKVSEKQSDSFSREYEHIMKTSENTVIVDVQWAEKGDYFQKLSMYDNYTPVKTSGDTTLISEI</sequence>
<evidence type="ECO:0000313" key="2">
    <source>
        <dbReference type="Proteomes" id="UP000012317"/>
    </source>
</evidence>
<comment type="caution">
    <text evidence="1">The sequence shown here is derived from an EMBL/GenBank/DDBJ whole genome shotgun (WGS) entry which is preliminary data.</text>
</comment>
<evidence type="ECO:0000313" key="1">
    <source>
        <dbReference type="EMBL" id="EMY82608.1"/>
    </source>
</evidence>
<reference evidence="1 2" key="1">
    <citation type="journal article" date="2014" name="Genome Biol. Evol.">
        <title>Extensive gene acquisition in the extremely psychrophilic bacterial species Psychroflexus torquis and the link to sea-ice ecosystem specialism.</title>
        <authorList>
            <person name="Feng S."/>
            <person name="Powell S.M."/>
            <person name="Wilson R."/>
            <person name="Bowman J.P."/>
        </authorList>
    </citation>
    <scope>NUCLEOTIDE SEQUENCE [LARGE SCALE GENOMIC DNA]</scope>
    <source>
        <strain evidence="1 2">ACAM 44</strain>
    </source>
</reference>
<protein>
    <submittedName>
        <fullName evidence="1">Uncharacterized protein</fullName>
    </submittedName>
</protein>
<organism evidence="1 2">
    <name type="scientific">Psychroflexus gondwanensis ACAM 44</name>
    <dbReference type="NCBI Taxonomy" id="1189619"/>
    <lineage>
        <taxon>Bacteria</taxon>
        <taxon>Pseudomonadati</taxon>
        <taxon>Bacteroidota</taxon>
        <taxon>Flavobacteriia</taxon>
        <taxon>Flavobacteriales</taxon>
        <taxon>Flavobacteriaceae</taxon>
        <taxon>Psychroflexus</taxon>
    </lineage>
</organism>
<keyword evidence="2" id="KW-1185">Reference proteome</keyword>
<dbReference type="STRING" id="1189619.pgond44_00750"/>
<name>N1X3G2_9FLAO</name>
<dbReference type="Proteomes" id="UP000012317">
    <property type="component" value="Unassembled WGS sequence"/>
</dbReference>